<dbReference type="Proteomes" id="UP001302321">
    <property type="component" value="Unassembled WGS sequence"/>
</dbReference>
<dbReference type="GO" id="GO:0003886">
    <property type="term" value="F:DNA (cytosine-5-)-methyltransferase activity"/>
    <property type="evidence" value="ECO:0007669"/>
    <property type="project" value="TreeGrafter"/>
</dbReference>
<evidence type="ECO:0000313" key="1">
    <source>
        <dbReference type="EMBL" id="KAK4176484.1"/>
    </source>
</evidence>
<gene>
    <name evidence="1" type="ORF">QBC36DRAFT_352229</name>
</gene>
<dbReference type="PANTHER" id="PTHR10629">
    <property type="entry name" value="CYTOSINE-SPECIFIC METHYLTRANSFERASE"/>
    <property type="match status" value="1"/>
</dbReference>
<dbReference type="Gene3D" id="3.90.120.10">
    <property type="entry name" value="DNA Methylase, subunit A, domain 2"/>
    <property type="match status" value="1"/>
</dbReference>
<feature type="non-terminal residue" evidence="1">
    <location>
        <position position="1"/>
    </location>
</feature>
<accession>A0AAN7A7S3</accession>
<dbReference type="SUPFAM" id="SSF53335">
    <property type="entry name" value="S-adenosyl-L-methionine-dependent methyltransferases"/>
    <property type="match status" value="1"/>
</dbReference>
<dbReference type="GO" id="GO:0044027">
    <property type="term" value="P:negative regulation of gene expression via chromosomal CpG island methylation"/>
    <property type="evidence" value="ECO:0007669"/>
    <property type="project" value="TreeGrafter"/>
</dbReference>
<dbReference type="EMBL" id="MU866195">
    <property type="protein sequence ID" value="KAK4176484.1"/>
    <property type="molecule type" value="Genomic_DNA"/>
</dbReference>
<feature type="non-terminal residue" evidence="1">
    <location>
        <position position="205"/>
    </location>
</feature>
<dbReference type="InterPro" id="IPR050390">
    <property type="entry name" value="C5-Methyltransferase"/>
</dbReference>
<protein>
    <submittedName>
        <fullName evidence="1">Uncharacterized protein</fullName>
    </submittedName>
</protein>
<dbReference type="PANTHER" id="PTHR10629:SF54">
    <property type="entry name" value="DNA METHYLTRANSFERASE DIM-2"/>
    <property type="match status" value="1"/>
</dbReference>
<reference evidence="1" key="1">
    <citation type="journal article" date="2023" name="Mol. Phylogenet. Evol.">
        <title>Genome-scale phylogeny and comparative genomics of the fungal order Sordariales.</title>
        <authorList>
            <person name="Hensen N."/>
            <person name="Bonometti L."/>
            <person name="Westerberg I."/>
            <person name="Brannstrom I.O."/>
            <person name="Guillou S."/>
            <person name="Cros-Aarteil S."/>
            <person name="Calhoun S."/>
            <person name="Haridas S."/>
            <person name="Kuo A."/>
            <person name="Mondo S."/>
            <person name="Pangilinan J."/>
            <person name="Riley R."/>
            <person name="LaButti K."/>
            <person name="Andreopoulos B."/>
            <person name="Lipzen A."/>
            <person name="Chen C."/>
            <person name="Yan M."/>
            <person name="Daum C."/>
            <person name="Ng V."/>
            <person name="Clum A."/>
            <person name="Steindorff A."/>
            <person name="Ohm R.A."/>
            <person name="Martin F."/>
            <person name="Silar P."/>
            <person name="Natvig D.O."/>
            <person name="Lalanne C."/>
            <person name="Gautier V."/>
            <person name="Ament-Velasquez S.L."/>
            <person name="Kruys A."/>
            <person name="Hutchinson M.I."/>
            <person name="Powell A.J."/>
            <person name="Barry K."/>
            <person name="Miller A.N."/>
            <person name="Grigoriev I.V."/>
            <person name="Debuchy R."/>
            <person name="Gladieux P."/>
            <person name="Hiltunen Thoren M."/>
            <person name="Johannesson H."/>
        </authorList>
    </citation>
    <scope>NUCLEOTIDE SEQUENCE</scope>
    <source>
        <strain evidence="1">CBS 892.96</strain>
    </source>
</reference>
<keyword evidence="2" id="KW-1185">Reference proteome</keyword>
<organism evidence="1 2">
    <name type="scientific">Triangularia setosa</name>
    <dbReference type="NCBI Taxonomy" id="2587417"/>
    <lineage>
        <taxon>Eukaryota</taxon>
        <taxon>Fungi</taxon>
        <taxon>Dikarya</taxon>
        <taxon>Ascomycota</taxon>
        <taxon>Pezizomycotina</taxon>
        <taxon>Sordariomycetes</taxon>
        <taxon>Sordariomycetidae</taxon>
        <taxon>Sordariales</taxon>
        <taxon>Podosporaceae</taxon>
        <taxon>Triangularia</taxon>
    </lineage>
</organism>
<dbReference type="AlphaFoldDB" id="A0AAN7A7S3"/>
<reference evidence="1" key="2">
    <citation type="submission" date="2023-05" db="EMBL/GenBank/DDBJ databases">
        <authorList>
            <consortium name="Lawrence Berkeley National Laboratory"/>
            <person name="Steindorff A."/>
            <person name="Hensen N."/>
            <person name="Bonometti L."/>
            <person name="Westerberg I."/>
            <person name="Brannstrom I.O."/>
            <person name="Guillou S."/>
            <person name="Cros-Aarteil S."/>
            <person name="Calhoun S."/>
            <person name="Haridas S."/>
            <person name="Kuo A."/>
            <person name="Mondo S."/>
            <person name="Pangilinan J."/>
            <person name="Riley R."/>
            <person name="Labutti K."/>
            <person name="Andreopoulos B."/>
            <person name="Lipzen A."/>
            <person name="Chen C."/>
            <person name="Yanf M."/>
            <person name="Daum C."/>
            <person name="Ng V."/>
            <person name="Clum A."/>
            <person name="Ohm R."/>
            <person name="Martin F."/>
            <person name="Silar P."/>
            <person name="Natvig D."/>
            <person name="Lalanne C."/>
            <person name="Gautier V."/>
            <person name="Ament-Velasquez S.L."/>
            <person name="Kruys A."/>
            <person name="Hutchinson M.I."/>
            <person name="Powell A.J."/>
            <person name="Barry K."/>
            <person name="Miller A.N."/>
            <person name="Grigoriev I.V."/>
            <person name="Debuchy R."/>
            <person name="Gladieux P."/>
            <person name="Thoren M.H."/>
            <person name="Johannesson H."/>
        </authorList>
    </citation>
    <scope>NUCLEOTIDE SEQUENCE</scope>
    <source>
        <strain evidence="1">CBS 892.96</strain>
    </source>
</reference>
<proteinExistence type="predicted"/>
<dbReference type="InterPro" id="IPR029063">
    <property type="entry name" value="SAM-dependent_MTases_sf"/>
</dbReference>
<dbReference type="GO" id="GO:0003677">
    <property type="term" value="F:DNA binding"/>
    <property type="evidence" value="ECO:0007669"/>
    <property type="project" value="TreeGrafter"/>
</dbReference>
<comment type="caution">
    <text evidence="1">The sequence shown here is derived from an EMBL/GenBank/DDBJ whole genome shotgun (WGS) entry which is preliminary data.</text>
</comment>
<evidence type="ECO:0000313" key="2">
    <source>
        <dbReference type="Proteomes" id="UP001302321"/>
    </source>
</evidence>
<name>A0AAN7A7S3_9PEZI</name>
<dbReference type="GO" id="GO:0005634">
    <property type="term" value="C:nucleus"/>
    <property type="evidence" value="ECO:0007669"/>
    <property type="project" value="TreeGrafter"/>
</dbReference>
<sequence length="205" mass="22447">LFLLIAAPGLRLPEAPALSHSHYLAVKFRGIGKLCNGEAYAHRSFDPTPLKYASSSETTADLRNIIDGMVDACIPYPDHRLTFGYNARIRPERELFPSAEDGDETGKARVARTTQGWSRLSPHDPFPTITTQLDPGDAGTGSGLHWHESRPFTVLEGKRAQGFLDEEVLLGSQLDKWRSIGNSVSRHMALALGLKSREAWVGGLG</sequence>